<reference evidence="2 3" key="1">
    <citation type="submission" date="2019-02" db="EMBL/GenBank/DDBJ databases">
        <title>Deep-cultivation of Planctomycetes and their phenomic and genomic characterization uncovers novel biology.</title>
        <authorList>
            <person name="Wiegand S."/>
            <person name="Jogler M."/>
            <person name="Boedeker C."/>
            <person name="Pinto D."/>
            <person name="Vollmers J."/>
            <person name="Rivas-Marin E."/>
            <person name="Kohn T."/>
            <person name="Peeters S.H."/>
            <person name="Heuer A."/>
            <person name="Rast P."/>
            <person name="Oberbeckmann S."/>
            <person name="Bunk B."/>
            <person name="Jeske O."/>
            <person name="Meyerdierks A."/>
            <person name="Storesund J.E."/>
            <person name="Kallscheuer N."/>
            <person name="Luecker S."/>
            <person name="Lage O.M."/>
            <person name="Pohl T."/>
            <person name="Merkel B.J."/>
            <person name="Hornburger P."/>
            <person name="Mueller R.-W."/>
            <person name="Bruemmer F."/>
            <person name="Labrenz M."/>
            <person name="Spormann A.M."/>
            <person name="Op den Camp H."/>
            <person name="Overmann J."/>
            <person name="Amann R."/>
            <person name="Jetten M.S.M."/>
            <person name="Mascher T."/>
            <person name="Medema M.H."/>
            <person name="Devos D.P."/>
            <person name="Kaster A.-K."/>
            <person name="Ovreas L."/>
            <person name="Rohde M."/>
            <person name="Galperin M.Y."/>
            <person name="Jogler C."/>
        </authorList>
    </citation>
    <scope>NUCLEOTIDE SEQUENCE [LARGE SCALE GENOMIC DNA]</scope>
    <source>
        <strain evidence="2 3">Pan189</strain>
    </source>
</reference>
<feature type="domain" description="DUF58" evidence="1">
    <location>
        <begin position="43"/>
        <end position="256"/>
    </location>
</feature>
<dbReference type="OrthoDB" id="9780819at2"/>
<organism evidence="2 3">
    <name type="scientific">Stratiformator vulcanicus</name>
    <dbReference type="NCBI Taxonomy" id="2527980"/>
    <lineage>
        <taxon>Bacteria</taxon>
        <taxon>Pseudomonadati</taxon>
        <taxon>Planctomycetota</taxon>
        <taxon>Planctomycetia</taxon>
        <taxon>Planctomycetales</taxon>
        <taxon>Planctomycetaceae</taxon>
        <taxon>Stratiformator</taxon>
    </lineage>
</organism>
<dbReference type="EMBL" id="CP036268">
    <property type="protein sequence ID" value="QDT39107.1"/>
    <property type="molecule type" value="Genomic_DNA"/>
</dbReference>
<dbReference type="InterPro" id="IPR002881">
    <property type="entry name" value="DUF58"/>
</dbReference>
<dbReference type="Pfam" id="PF01882">
    <property type="entry name" value="DUF58"/>
    <property type="match status" value="1"/>
</dbReference>
<dbReference type="AlphaFoldDB" id="A0A517R5D4"/>
<dbReference type="RefSeq" id="WP_145365277.1">
    <property type="nucleotide sequence ID" value="NZ_CP036268.1"/>
</dbReference>
<dbReference type="InterPro" id="IPR036465">
    <property type="entry name" value="vWFA_dom_sf"/>
</dbReference>
<evidence type="ECO:0000259" key="1">
    <source>
        <dbReference type="Pfam" id="PF01882"/>
    </source>
</evidence>
<proteinExistence type="predicted"/>
<evidence type="ECO:0000313" key="2">
    <source>
        <dbReference type="EMBL" id="QDT39107.1"/>
    </source>
</evidence>
<gene>
    <name evidence="2" type="ORF">Pan189_35090</name>
</gene>
<dbReference type="PANTHER" id="PTHR33608:SF7">
    <property type="entry name" value="DUF58 DOMAIN-CONTAINING PROTEIN"/>
    <property type="match status" value="1"/>
</dbReference>
<dbReference type="SUPFAM" id="SSF53300">
    <property type="entry name" value="vWA-like"/>
    <property type="match status" value="1"/>
</dbReference>
<dbReference type="KEGG" id="svp:Pan189_35090"/>
<accession>A0A517R5D4</accession>
<evidence type="ECO:0000313" key="3">
    <source>
        <dbReference type="Proteomes" id="UP000317318"/>
    </source>
</evidence>
<protein>
    <recommendedName>
        <fullName evidence="1">DUF58 domain-containing protein</fullName>
    </recommendedName>
</protein>
<sequence length="297" mass="33170">MLTQAELLTSSTLALRARHLVRGMQLGRHRGIGRGPSSEFFTHRPYSPGDEPRRIDWKLFARTRRHFYKETREDSSVRVLILLDASGSMGAIPAGDDRESKWKTAAILAAAIARVTLRQGDPTALTIFADNEPTELPCTDRPSHWNRIVDAMAEATPQGVFAADLAAKRVAGRFSRRGLIYLMTDGWDDPAQLNRSLSTLATRGHDVRLLRVIDAAEERLPTAEQVRFRDPESTRILQDHATELAPAYRRAVAEHHRLVRSACLRHNATIVTVRTGDDLLSRLRLSLAGRTERSAAS</sequence>
<dbReference type="Proteomes" id="UP000317318">
    <property type="component" value="Chromosome"/>
</dbReference>
<dbReference type="PANTHER" id="PTHR33608">
    <property type="entry name" value="BLL2464 PROTEIN"/>
    <property type="match status" value="1"/>
</dbReference>
<keyword evidence="3" id="KW-1185">Reference proteome</keyword>
<name>A0A517R5D4_9PLAN</name>
<dbReference type="Gene3D" id="3.40.50.410">
    <property type="entry name" value="von Willebrand factor, type A domain"/>
    <property type="match status" value="1"/>
</dbReference>